<dbReference type="NCBIfam" id="TIGR04409">
    <property type="entry name" value="LptC_YrbK"/>
    <property type="match status" value="1"/>
</dbReference>
<dbReference type="Pfam" id="PF06835">
    <property type="entry name" value="LptC"/>
    <property type="match status" value="1"/>
</dbReference>
<keyword evidence="3" id="KW-1185">Reference proteome</keyword>
<evidence type="ECO:0000313" key="2">
    <source>
        <dbReference type="EMBL" id="MFD0964342.1"/>
    </source>
</evidence>
<dbReference type="InterPro" id="IPR026265">
    <property type="entry name" value="LptC"/>
</dbReference>
<evidence type="ECO:0000256" key="1">
    <source>
        <dbReference type="SAM" id="Phobius"/>
    </source>
</evidence>
<comment type="caution">
    <text evidence="2">The sequence shown here is derived from an EMBL/GenBank/DDBJ whole genome shotgun (WGS) entry which is preliminary data.</text>
</comment>
<dbReference type="InterPro" id="IPR010664">
    <property type="entry name" value="LipoPS_assembly_LptC-rel"/>
</dbReference>
<sequence>MNSYTNIFIRTVTILIVAVFFYACQDNYDDIKRMQRATLAPAGIAENINLKHTDSGKLRAHLISAKMLDFSNKEFAYNSFPEGLVVYLYENGNKTTVKADQAVVYNKTQLIDLRGNVQVFTHDGKKLLADQLYYDQKTEWLFTNQPYKYEAEDGGYNIGKGGFDANADFTVFSSFDNDGEQYIKK</sequence>
<dbReference type="EMBL" id="JBHTJM010000009">
    <property type="protein sequence ID" value="MFD0964342.1"/>
    <property type="molecule type" value="Genomic_DNA"/>
</dbReference>
<accession>A0ABW3I3Y6</accession>
<proteinExistence type="predicted"/>
<evidence type="ECO:0000313" key="3">
    <source>
        <dbReference type="Proteomes" id="UP001596997"/>
    </source>
</evidence>
<keyword evidence="1" id="KW-1133">Transmembrane helix</keyword>
<dbReference type="Proteomes" id="UP001596997">
    <property type="component" value="Unassembled WGS sequence"/>
</dbReference>
<protein>
    <submittedName>
        <fullName evidence="2">LPS export ABC transporter periplasmic protein LptC</fullName>
    </submittedName>
</protein>
<organism evidence="2 3">
    <name type="scientific">Pseudofulvibacter geojedonensis</name>
    <dbReference type="NCBI Taxonomy" id="1123758"/>
    <lineage>
        <taxon>Bacteria</taxon>
        <taxon>Pseudomonadati</taxon>
        <taxon>Bacteroidota</taxon>
        <taxon>Flavobacteriia</taxon>
        <taxon>Flavobacteriales</taxon>
        <taxon>Flavobacteriaceae</taxon>
        <taxon>Pseudofulvibacter</taxon>
    </lineage>
</organism>
<name>A0ABW3I3Y6_9FLAO</name>
<dbReference type="RefSeq" id="WP_377715891.1">
    <property type="nucleotide sequence ID" value="NZ_JBHTJM010000009.1"/>
</dbReference>
<feature type="transmembrane region" description="Helical" evidence="1">
    <location>
        <begin position="6"/>
        <end position="24"/>
    </location>
</feature>
<dbReference type="Gene3D" id="2.60.450.10">
    <property type="entry name" value="Lipopolysaccharide (LPS) transport protein A like domain"/>
    <property type="match status" value="1"/>
</dbReference>
<keyword evidence="1" id="KW-0472">Membrane</keyword>
<reference evidence="3" key="1">
    <citation type="journal article" date="2019" name="Int. J. Syst. Evol. Microbiol.">
        <title>The Global Catalogue of Microorganisms (GCM) 10K type strain sequencing project: providing services to taxonomists for standard genome sequencing and annotation.</title>
        <authorList>
            <consortium name="The Broad Institute Genomics Platform"/>
            <consortium name="The Broad Institute Genome Sequencing Center for Infectious Disease"/>
            <person name="Wu L."/>
            <person name="Ma J."/>
        </authorList>
    </citation>
    <scope>NUCLEOTIDE SEQUENCE [LARGE SCALE GENOMIC DNA]</scope>
    <source>
        <strain evidence="3">CCUG 62114</strain>
    </source>
</reference>
<keyword evidence="1" id="KW-0812">Transmembrane</keyword>
<gene>
    <name evidence="2" type="primary">lptC</name>
    <name evidence="2" type="ORF">ACFQ1O_10025</name>
</gene>